<sequence length="1275" mass="138763">MRGAALRPLVAVVQADAEKTGPGAERAATTRHAAGAAGKDGAVVAAGLRHGLTETLRATGVVLRPASRALDAAGENSGPKQGDHDGDPAAGALHPGEKNHEGASASDDNSNDDSGGFVVHERSMRFAYPTKKDAAMQPQVRLQEMQRGVDADTLQQQQQQQQFSGGTGGKPLAGIFSTAWMDKHQGLIPSCVLLVCQANAPDREIGDKVAELRRGLNQYASFVRIIVILFAESDVPSQLEVPHKLEQVQQRTSALARELKLSQNCVVVVNSADAAEAPLVSLARIVRKESAAYYTAKGLRAQQHLLHLGQQQHGSRTRSVEAYYAATARYNLKMARLYEATFTFEKALKHHELAYLACIELASRKSSNRPTQMQTEELLVHAPGTYPVMEIKAVAEIVHIRLCRLRLSSSQSTKAILMQFDRHMRTFRALEGPASLIFQHWEWLANQHVGFSGLIYELGTAVSLSGLSAFDRARCSVAYHTRLASRFAIRRREAAEALGVAGPSAANAQQLREQLDSLTSQHNARVESSQFMGAYPVVTSMQSNASIEASVSNSLTQCAIYLEEAKCDQGALALHLLRRVLALSTETNKDARSVRLIAGIRACIGRELVQRGAIGLAMQDLLHAVVAFNRDQWFALAEPVLFDIVDSAAKLSPGDADFDIDAVSERRKVMHSALRLLSMRAVPPARKAAVAQQFHTWLATPVRRAKDGNTPDGARLKLGFTLDDLEDSPIQWSAYFDRHEAAVGDTVELVVRIRSTFHIETRFQTLSMIFNDSRYEVPLTEGQREVRFAANTEQTFKVPVHLLDLENSKPRSSSADAGDMTSLARHRQGGLLASPSRRGVPLTPVRLQLKLVAEESATMEPPAGFAMFSGVSLWSSAREAANDPLHSSDTVLNLITASPNLNGTSRISLSSAMHGARSHGASQQQSSTPARPSRSLVIRPFESSLEIRLEHTGFALIGEMFELEAHLSAGEESIRDGKLWVTCDPPLQSKSTPLDYVLPNARTCVQANKTFEIPCCLPFESQVKLIPRNPQLPSALGVNAPCTVDLDLVCPQEPLAVDRIEVVDVRVEPSKMCTVASESTSPTRRLDETPGASNVSTSVLPAPVAMHGGERLSLGFEVSTSSMGDNTTLGYVAVLWRRQEGRPEMTMHIPLPKLRVEHTQFFFTLSTFPSEDKRVGESMLAVLDIQNASGMAQELELSVSRNSSFYIAGSYSTTLLLGPTQSTKFKLNLVPLVSGNVQLPTITVGSKRFADKYTVPSPTEAMIFVAPSQTLPTHS</sequence>
<organism evidence="3 4">
    <name type="scientific">Hondaea fermentalgiana</name>
    <dbReference type="NCBI Taxonomy" id="2315210"/>
    <lineage>
        <taxon>Eukaryota</taxon>
        <taxon>Sar</taxon>
        <taxon>Stramenopiles</taxon>
        <taxon>Bigyra</taxon>
        <taxon>Labyrinthulomycetes</taxon>
        <taxon>Thraustochytrida</taxon>
        <taxon>Thraustochytriidae</taxon>
        <taxon>Hondaea</taxon>
    </lineage>
</organism>
<gene>
    <name evidence="3" type="ORF">FCC1311_038512</name>
</gene>
<accession>A0A2R5GD27</accession>
<proteinExistence type="predicted"/>
<dbReference type="PANTHER" id="PTHR14374">
    <property type="entry name" value="FOIE GRAS"/>
    <property type="match status" value="1"/>
</dbReference>
<dbReference type="OrthoDB" id="6278596at2759"/>
<feature type="compositionally biased region" description="Low complexity" evidence="1">
    <location>
        <begin position="23"/>
        <end position="38"/>
    </location>
</feature>
<evidence type="ECO:0000313" key="3">
    <source>
        <dbReference type="EMBL" id="GBG27628.1"/>
    </source>
</evidence>
<feature type="region of interest" description="Disordered" evidence="1">
    <location>
        <begin position="71"/>
        <end position="117"/>
    </location>
</feature>
<evidence type="ECO:0000313" key="4">
    <source>
        <dbReference type="Proteomes" id="UP000241890"/>
    </source>
</evidence>
<dbReference type="Pfam" id="PF11817">
    <property type="entry name" value="Foie-gras_1"/>
    <property type="match status" value="1"/>
</dbReference>
<feature type="region of interest" description="Disordered" evidence="1">
    <location>
        <begin position="1074"/>
        <end position="1098"/>
    </location>
</feature>
<feature type="region of interest" description="Disordered" evidence="1">
    <location>
        <begin position="911"/>
        <end position="934"/>
    </location>
</feature>
<feature type="compositionally biased region" description="Polar residues" evidence="1">
    <location>
        <begin position="920"/>
        <end position="930"/>
    </location>
</feature>
<feature type="compositionally biased region" description="Low complexity" evidence="1">
    <location>
        <begin position="102"/>
        <end position="116"/>
    </location>
</feature>
<evidence type="ECO:0000256" key="1">
    <source>
        <dbReference type="SAM" id="MobiDB-lite"/>
    </source>
</evidence>
<protein>
    <submittedName>
        <fullName evidence="3">Trafficking protein particle complex subunit 11</fullName>
    </submittedName>
</protein>
<dbReference type="EMBL" id="BEYU01000033">
    <property type="protein sequence ID" value="GBG27628.1"/>
    <property type="molecule type" value="Genomic_DNA"/>
</dbReference>
<comment type="caution">
    <text evidence="3">The sequence shown here is derived from an EMBL/GenBank/DDBJ whole genome shotgun (WGS) entry which is preliminary data.</text>
</comment>
<dbReference type="InterPro" id="IPR021773">
    <property type="entry name" value="TPC11"/>
</dbReference>
<dbReference type="InParanoid" id="A0A2R5GD27"/>
<dbReference type="PANTHER" id="PTHR14374:SF0">
    <property type="entry name" value="TRAFFICKING PROTEIN PARTICLE COMPLEX SUBUNIT 11"/>
    <property type="match status" value="1"/>
</dbReference>
<keyword evidence="4" id="KW-1185">Reference proteome</keyword>
<dbReference type="Proteomes" id="UP000241890">
    <property type="component" value="Unassembled WGS sequence"/>
</dbReference>
<evidence type="ECO:0000259" key="2">
    <source>
        <dbReference type="Pfam" id="PF11817"/>
    </source>
</evidence>
<reference evidence="3 4" key="1">
    <citation type="submission" date="2017-12" db="EMBL/GenBank/DDBJ databases">
        <title>Sequencing, de novo assembly and annotation of complete genome of a new Thraustochytrid species, strain FCC1311.</title>
        <authorList>
            <person name="Sedici K."/>
            <person name="Godart F."/>
            <person name="Aiese Cigliano R."/>
            <person name="Sanseverino W."/>
            <person name="Barakat M."/>
            <person name="Ortet P."/>
            <person name="Marechal E."/>
            <person name="Cagnac O."/>
            <person name="Amato A."/>
        </authorList>
    </citation>
    <scope>NUCLEOTIDE SEQUENCE [LARGE SCALE GENOMIC DNA]</scope>
</reference>
<dbReference type="AlphaFoldDB" id="A0A2R5GD27"/>
<feature type="region of interest" description="Disordered" evidence="1">
    <location>
        <begin position="17"/>
        <end position="38"/>
    </location>
</feature>
<feature type="domain" description="Trafficking protein particle complex subunit 11" evidence="2">
    <location>
        <begin position="388"/>
        <end position="651"/>
    </location>
</feature>
<name>A0A2R5GD27_9STRA</name>